<gene>
    <name evidence="8" type="ORF">RF11_07909</name>
</gene>
<dbReference type="Proteomes" id="UP000031668">
    <property type="component" value="Unassembled WGS sequence"/>
</dbReference>
<keyword evidence="4 7" id="KW-0698">rRNA processing</keyword>
<organism evidence="8 9">
    <name type="scientific">Thelohanellus kitauei</name>
    <name type="common">Myxosporean</name>
    <dbReference type="NCBI Taxonomy" id="669202"/>
    <lineage>
        <taxon>Eukaryota</taxon>
        <taxon>Metazoa</taxon>
        <taxon>Cnidaria</taxon>
        <taxon>Myxozoa</taxon>
        <taxon>Myxosporea</taxon>
        <taxon>Bivalvulida</taxon>
        <taxon>Platysporina</taxon>
        <taxon>Myxobolidae</taxon>
        <taxon>Thelohanellus</taxon>
    </lineage>
</organism>
<sequence>MSHSSANEQVSESQFMDCYNDVESRFRNLVGLIQKLTRNDYASQTKQLNPVDRAKFDLEISYIINSLFTVYLQLKGKEISNHPINDELRTIQALMTKQVQLHEMMKKAPKLDKDVAKRLLGHKIRKCEDPDSVSSQEEM</sequence>
<keyword evidence="5 7" id="KW-0694">RNA-binding</keyword>
<keyword evidence="7" id="KW-0238">DNA-binding</keyword>
<dbReference type="GO" id="GO:0003677">
    <property type="term" value="F:DNA binding"/>
    <property type="evidence" value="ECO:0007669"/>
    <property type="project" value="UniProtKB-KW"/>
</dbReference>
<protein>
    <recommendedName>
        <fullName evidence="3 7">Nuclear nucleic acid-binding protein C1D</fullName>
    </recommendedName>
</protein>
<accession>A0A0C2ID09</accession>
<comment type="function">
    <text evidence="7">Plays a role in the recruitment of the exosome to pre-rRNA to mediate the 3'-5' end processing of the 5.8S rRNA.</text>
</comment>
<comment type="subcellular location">
    <subcellularLocation>
        <location evidence="7">Cytoplasm</location>
    </subcellularLocation>
    <subcellularLocation>
        <location evidence="7">Nucleus</location>
        <location evidence="7">Nucleolus</location>
    </subcellularLocation>
    <subcellularLocation>
        <location evidence="1 7">Nucleus</location>
    </subcellularLocation>
</comment>
<comment type="caution">
    <text evidence="8">The sequence shown here is derived from an EMBL/GenBank/DDBJ whole genome shotgun (WGS) entry which is preliminary data.</text>
</comment>
<evidence type="ECO:0000256" key="2">
    <source>
        <dbReference type="ARBA" id="ARBA00009154"/>
    </source>
</evidence>
<reference evidence="8 9" key="1">
    <citation type="journal article" date="2014" name="Genome Biol. Evol.">
        <title>The genome of the myxosporean Thelohanellus kitauei shows adaptations to nutrient acquisition within its fish host.</title>
        <authorList>
            <person name="Yang Y."/>
            <person name="Xiong J."/>
            <person name="Zhou Z."/>
            <person name="Huo F."/>
            <person name="Miao W."/>
            <person name="Ran C."/>
            <person name="Liu Y."/>
            <person name="Zhang J."/>
            <person name="Feng J."/>
            <person name="Wang M."/>
            <person name="Wang M."/>
            <person name="Wang L."/>
            <person name="Yao B."/>
        </authorList>
    </citation>
    <scope>NUCLEOTIDE SEQUENCE [LARGE SCALE GENOMIC DNA]</scope>
    <source>
        <strain evidence="8">Wuqing</strain>
    </source>
</reference>
<dbReference type="EMBL" id="JWZT01004760">
    <property type="protein sequence ID" value="KII63228.1"/>
    <property type="molecule type" value="Genomic_DNA"/>
</dbReference>
<dbReference type="AlphaFoldDB" id="A0A0C2ID09"/>
<dbReference type="PANTHER" id="PTHR15341">
    <property type="entry name" value="SUN-COR STEROID HORMONE RECEPTOR CO-REPRESSOR"/>
    <property type="match status" value="1"/>
</dbReference>
<dbReference type="GO" id="GO:0000178">
    <property type="term" value="C:exosome (RNase complex)"/>
    <property type="evidence" value="ECO:0007669"/>
    <property type="project" value="TreeGrafter"/>
</dbReference>
<dbReference type="InterPro" id="IPR011082">
    <property type="entry name" value="Exosome-assoc_fac/DNA_repair"/>
</dbReference>
<comment type="subunit">
    <text evidence="7">Monomer and homodimer.</text>
</comment>
<keyword evidence="6 7" id="KW-0539">Nucleus</keyword>
<dbReference type="GO" id="GO:0003723">
    <property type="term" value="F:RNA binding"/>
    <property type="evidence" value="ECO:0007669"/>
    <property type="project" value="UniProtKB-UniRule"/>
</dbReference>
<comment type="similarity">
    <text evidence="2 7">Belongs to the C1D family.</text>
</comment>
<evidence type="ECO:0000313" key="9">
    <source>
        <dbReference type="Proteomes" id="UP000031668"/>
    </source>
</evidence>
<dbReference type="Pfam" id="PF04000">
    <property type="entry name" value="Sas10_Utp3"/>
    <property type="match status" value="1"/>
</dbReference>
<evidence type="ECO:0000256" key="5">
    <source>
        <dbReference type="ARBA" id="ARBA00022884"/>
    </source>
</evidence>
<proteinExistence type="inferred from homology"/>
<dbReference type="PANTHER" id="PTHR15341:SF3">
    <property type="entry name" value="NUCLEAR NUCLEIC ACID-BINDING PROTEIN C1D"/>
    <property type="match status" value="1"/>
</dbReference>
<dbReference type="GO" id="GO:0005737">
    <property type="term" value="C:cytoplasm"/>
    <property type="evidence" value="ECO:0007669"/>
    <property type="project" value="UniProtKB-SubCell"/>
</dbReference>
<dbReference type="GO" id="GO:0000460">
    <property type="term" value="P:maturation of 5.8S rRNA"/>
    <property type="evidence" value="ECO:0007669"/>
    <property type="project" value="TreeGrafter"/>
</dbReference>
<evidence type="ECO:0000256" key="4">
    <source>
        <dbReference type="ARBA" id="ARBA00022552"/>
    </source>
</evidence>
<keyword evidence="9" id="KW-1185">Reference proteome</keyword>
<dbReference type="GO" id="GO:0005730">
    <property type="term" value="C:nucleolus"/>
    <property type="evidence" value="ECO:0007669"/>
    <property type="project" value="UniProtKB-SubCell"/>
</dbReference>
<keyword evidence="7" id="KW-0963">Cytoplasm</keyword>
<dbReference type="InterPro" id="IPR007146">
    <property type="entry name" value="Sas10/Utp3/C1D"/>
</dbReference>
<evidence type="ECO:0000256" key="7">
    <source>
        <dbReference type="RuleBase" id="RU368003"/>
    </source>
</evidence>
<evidence type="ECO:0000256" key="3">
    <source>
        <dbReference type="ARBA" id="ARBA00015212"/>
    </source>
</evidence>
<dbReference type="GO" id="GO:0010468">
    <property type="term" value="P:regulation of gene expression"/>
    <property type="evidence" value="ECO:0007669"/>
    <property type="project" value="TreeGrafter"/>
</dbReference>
<evidence type="ECO:0000313" key="8">
    <source>
        <dbReference type="EMBL" id="KII63228.1"/>
    </source>
</evidence>
<dbReference type="OrthoDB" id="1421013at2759"/>
<name>A0A0C2ID09_THEKT</name>
<evidence type="ECO:0000256" key="1">
    <source>
        <dbReference type="ARBA" id="ARBA00004123"/>
    </source>
</evidence>
<evidence type="ECO:0000256" key="6">
    <source>
        <dbReference type="ARBA" id="ARBA00023242"/>
    </source>
</evidence>